<name>A0A0V1DZ35_TRIPS</name>
<proteinExistence type="predicted"/>
<dbReference type="EMBL" id="JYDR01000163">
    <property type="protein sequence ID" value="KRY66616.1"/>
    <property type="molecule type" value="Genomic_DNA"/>
</dbReference>
<protein>
    <submittedName>
        <fullName evidence="2">Uncharacterized protein</fullName>
    </submittedName>
</protein>
<feature type="region of interest" description="Disordered" evidence="1">
    <location>
        <begin position="60"/>
        <end position="82"/>
    </location>
</feature>
<sequence length="82" mass="9142">MVSKFGVLRILIPWEVCPSIFHETGSRLTYMSSLSFSLIRNVYLTDEILLCIKEESVIAGGHSPGKYSKPYLHASPKVGRSV</sequence>
<evidence type="ECO:0000256" key="1">
    <source>
        <dbReference type="SAM" id="MobiDB-lite"/>
    </source>
</evidence>
<dbReference type="Proteomes" id="UP000054632">
    <property type="component" value="Unassembled WGS sequence"/>
</dbReference>
<gene>
    <name evidence="2" type="ORF">T4A_7746</name>
</gene>
<reference evidence="2 3" key="1">
    <citation type="submission" date="2015-01" db="EMBL/GenBank/DDBJ databases">
        <title>Evolution of Trichinella species and genotypes.</title>
        <authorList>
            <person name="Korhonen P.K."/>
            <person name="Edoardo P."/>
            <person name="Giuseppe L.R."/>
            <person name="Gasser R.B."/>
        </authorList>
    </citation>
    <scope>NUCLEOTIDE SEQUENCE [LARGE SCALE GENOMIC DNA]</scope>
    <source>
        <strain evidence="2">ISS13</strain>
    </source>
</reference>
<evidence type="ECO:0000313" key="2">
    <source>
        <dbReference type="EMBL" id="KRY66616.1"/>
    </source>
</evidence>
<organism evidence="2 3">
    <name type="scientific">Trichinella pseudospiralis</name>
    <name type="common">Parasitic roundworm</name>
    <dbReference type="NCBI Taxonomy" id="6337"/>
    <lineage>
        <taxon>Eukaryota</taxon>
        <taxon>Metazoa</taxon>
        <taxon>Ecdysozoa</taxon>
        <taxon>Nematoda</taxon>
        <taxon>Enoplea</taxon>
        <taxon>Dorylaimia</taxon>
        <taxon>Trichinellida</taxon>
        <taxon>Trichinellidae</taxon>
        <taxon>Trichinella</taxon>
    </lineage>
</organism>
<dbReference type="AlphaFoldDB" id="A0A0V1DZ35"/>
<evidence type="ECO:0000313" key="3">
    <source>
        <dbReference type="Proteomes" id="UP000054632"/>
    </source>
</evidence>
<comment type="caution">
    <text evidence="2">The sequence shown here is derived from an EMBL/GenBank/DDBJ whole genome shotgun (WGS) entry which is preliminary data.</text>
</comment>
<accession>A0A0V1DZ35</accession>